<proteinExistence type="predicted"/>
<keyword evidence="2" id="KW-1185">Reference proteome</keyword>
<organism evidence="1 2">
    <name type="scientific">Arachidicoccus ginsenosidivorans</name>
    <dbReference type="NCBI Taxonomy" id="496057"/>
    <lineage>
        <taxon>Bacteria</taxon>
        <taxon>Pseudomonadati</taxon>
        <taxon>Bacteroidota</taxon>
        <taxon>Chitinophagia</taxon>
        <taxon>Chitinophagales</taxon>
        <taxon>Chitinophagaceae</taxon>
        <taxon>Arachidicoccus</taxon>
    </lineage>
</organism>
<dbReference type="AlphaFoldDB" id="A0A5B8VUX5"/>
<dbReference type="RefSeq" id="WP_146787405.1">
    <property type="nucleotide sequence ID" value="NZ_CP042434.1"/>
</dbReference>
<dbReference type="KEGG" id="agi:FSB73_22150"/>
<evidence type="ECO:0000313" key="1">
    <source>
        <dbReference type="EMBL" id="QEC73968.1"/>
    </source>
</evidence>
<accession>A0A5B8VUX5</accession>
<dbReference type="Proteomes" id="UP000321291">
    <property type="component" value="Chromosome"/>
</dbReference>
<reference evidence="1 2" key="1">
    <citation type="journal article" date="2017" name="Int. J. Syst. Evol. Microbiol.">
        <title>Arachidicoccus ginsenosidivorans sp. nov., with ginsenoside-converting activity isolated from ginseng cultivating soil.</title>
        <authorList>
            <person name="Siddiqi M.Z."/>
            <person name="Aslam Z."/>
            <person name="Im W.T."/>
        </authorList>
    </citation>
    <scope>NUCLEOTIDE SEQUENCE [LARGE SCALE GENOMIC DNA]</scope>
    <source>
        <strain evidence="1 2">Gsoil 809</strain>
    </source>
</reference>
<sequence length="273" mass="30387">MHQELSKENPVVRLRAFRAVDDPVTCERFVEGHTQVLTSIGVTNVTSSKHGWTENPAAFVIIVESMDGQKVYGGARVHIAGGSEPLPIEQATVAMDSKVTDIVWQYAEQGTGEICGLWNSREIAGYGIGSIFLTRAAVAISSQIGLTSLFALCAPYTIVMAENVGYHKLTTIGNNGTFYYPKMDLLATAMIHLDIKELSSADTENRHAILNLRQSFNNVRSETLRKKSIEIHYNLSIPHLENWNIKETIDHAKRKYLKKGWKNHDLNLFSGQS</sequence>
<dbReference type="OrthoDB" id="660041at2"/>
<name>A0A5B8VUX5_9BACT</name>
<dbReference type="EMBL" id="CP042434">
    <property type="protein sequence ID" value="QEC73968.1"/>
    <property type="molecule type" value="Genomic_DNA"/>
</dbReference>
<evidence type="ECO:0008006" key="3">
    <source>
        <dbReference type="Google" id="ProtNLM"/>
    </source>
</evidence>
<gene>
    <name evidence="1" type="ORF">FSB73_22150</name>
</gene>
<protein>
    <recommendedName>
        <fullName evidence="3">GNAT family N-acetyltransferase</fullName>
    </recommendedName>
</protein>
<evidence type="ECO:0000313" key="2">
    <source>
        <dbReference type="Proteomes" id="UP000321291"/>
    </source>
</evidence>